<name>A0A856MEJ9_9CYAN</name>
<dbReference type="InterPro" id="IPR011989">
    <property type="entry name" value="ARM-like"/>
</dbReference>
<feature type="domain" description="NACHT" evidence="5">
    <location>
        <begin position="198"/>
        <end position="359"/>
    </location>
</feature>
<gene>
    <name evidence="7" type="ORF">DP114_13335</name>
</gene>
<dbReference type="Gene3D" id="1.25.10.10">
    <property type="entry name" value="Leucine-rich Repeat Variant"/>
    <property type="match status" value="4"/>
</dbReference>
<dbReference type="Proteomes" id="UP000503129">
    <property type="component" value="Chromosome"/>
</dbReference>
<dbReference type="GO" id="GO:0016829">
    <property type="term" value="F:lyase activity"/>
    <property type="evidence" value="ECO:0007669"/>
    <property type="project" value="UniProtKB-KW"/>
</dbReference>
<keyword evidence="2" id="KW-0042">Antenna complex</keyword>
<dbReference type="EMBL" id="CP030118">
    <property type="protein sequence ID" value="QDL08744.1"/>
    <property type="molecule type" value="Genomic_DNA"/>
</dbReference>
<organism evidence="7 8">
    <name type="scientific">Brasilonema sennae CENA114</name>
    <dbReference type="NCBI Taxonomy" id="415709"/>
    <lineage>
        <taxon>Bacteria</taxon>
        <taxon>Bacillati</taxon>
        <taxon>Cyanobacteriota</taxon>
        <taxon>Cyanophyceae</taxon>
        <taxon>Nostocales</taxon>
        <taxon>Scytonemataceae</taxon>
        <taxon>Brasilonema</taxon>
        <taxon>Bromeliae group (in: Brasilonema)</taxon>
    </lineage>
</organism>
<dbReference type="PANTHER" id="PTHR12697:SF5">
    <property type="entry name" value="DEOXYHYPUSINE HYDROXYLASE"/>
    <property type="match status" value="1"/>
</dbReference>
<evidence type="ECO:0000256" key="1">
    <source>
        <dbReference type="ARBA" id="ARBA00009299"/>
    </source>
</evidence>
<evidence type="ECO:0000313" key="7">
    <source>
        <dbReference type="EMBL" id="QDL08744.1"/>
    </source>
</evidence>
<evidence type="ECO:0000256" key="2">
    <source>
        <dbReference type="ARBA" id="ARBA00022549"/>
    </source>
</evidence>
<dbReference type="Pfam" id="PF19954">
    <property type="entry name" value="EAD10"/>
    <property type="match status" value="1"/>
</dbReference>
<dbReference type="GO" id="GO:0016491">
    <property type="term" value="F:oxidoreductase activity"/>
    <property type="evidence" value="ECO:0007669"/>
    <property type="project" value="TreeGrafter"/>
</dbReference>
<proteinExistence type="inferred from homology"/>
<dbReference type="KEGG" id="bsen:DP114_13335"/>
<dbReference type="SUPFAM" id="SSF52540">
    <property type="entry name" value="P-loop containing nucleoside triphosphate hydrolases"/>
    <property type="match status" value="1"/>
</dbReference>
<dbReference type="GO" id="GO:0030089">
    <property type="term" value="C:phycobilisome"/>
    <property type="evidence" value="ECO:0007669"/>
    <property type="project" value="UniProtKB-KW"/>
</dbReference>
<evidence type="ECO:0008006" key="9">
    <source>
        <dbReference type="Google" id="ProtNLM"/>
    </source>
</evidence>
<dbReference type="InterPro" id="IPR007111">
    <property type="entry name" value="NACHT_NTPase"/>
</dbReference>
<dbReference type="AlphaFoldDB" id="A0A856MEJ9"/>
<dbReference type="Gene3D" id="3.40.50.300">
    <property type="entry name" value="P-loop containing nucleotide triphosphate hydrolases"/>
    <property type="match status" value="1"/>
</dbReference>
<dbReference type="Pfam" id="PF05729">
    <property type="entry name" value="NACHT"/>
    <property type="match status" value="1"/>
</dbReference>
<keyword evidence="4" id="KW-0456">Lyase</keyword>
<evidence type="ECO:0000259" key="6">
    <source>
        <dbReference type="Pfam" id="PF19954"/>
    </source>
</evidence>
<accession>A0A856MEJ9</accession>
<dbReference type="SUPFAM" id="SSF48371">
    <property type="entry name" value="ARM repeat"/>
    <property type="match status" value="2"/>
</dbReference>
<sequence length="1277" mass="145618">MANHNNLSNIIERILNGSHTKEDIAQLRRSLKIVDGVVQSVSQNGKFNTNIGQITGGDIHFGDRIYQGTDAETIKEVLLEVLQIQFPQPLSLSQEEQQEAICRFLQDVEQKFNKIRLFHTQYEIVLKEQYIPIQVTLERKYKHEVETTWSYVELEADLKRIYALKGSDEESKGTVVNWEYAKKEIKKETKQENYKIMVLADPGMGKSTLLGMEAVTFAQKERQKFEGNRELNELILPLFLRLSELAKHSKEVIDAVVELIERDYPNTAPPIIYLLKEKLKKGQCLLLLDALDEVPKVERNRIELRERLNRFAQNYPCPIICTSRIVGYAGALIDGAKEVEIVPFSDQQIEEYIRIWFTNADEYLRNKSVCATKLIRELHNKPQIRGLVQNPLLLSLICSLYQEQGLTLPSRRAQVYEKAFEYMLGKWSQNRNEESEGKIRAKLRLLEYLAYYFSEESQEIFEFDDLYDQIEEYLQAERVPSDFRNVSASELITELSEQNGILQKLYVESDEYLFLHRTFQEYLTACYLERAKNGIELIKKHLWDYEWHETISLMTGLMKKPIPLLQTILNEKDDIFQTLLLLTGRCVAECNETSHPLIAEIINRIHQFWESYADTAEFIRPIMVALGQTQPYMLEKLRQTLRNPKPTKKADISARKPLLINPNYSLLLETLPIMGRIGNSTVVTDIYSARQYEKTGINEEKTDGFVDRAVADALETLGTPDALHTLLFMYNGDKFVGRRRRRAWRGIGVEALITVITDRNIDGFVRMEGAWILGDMGNSQALEVLPRLLMDQTEDVRVRGQAAVGLGRSGKPEAFQFLMNALSDPNQEIVNKVIWALGRLGNQRAISALIATLRTTRDSQLIESIMTSLKEIGGENVVKSLLNFLKDESFSEKVLVIKTLGNLKSPHAIPTLVQCVDNEQLREGAISALRTIGVSNYLVLSSLAKYINDKKYRRQIFYTLIEIGSSESIALLAEHLGKKDELASETISQKLCYLGSPEALQILLSAMVSDNQAVRETVASCLMMSSQSRNNPQILLAMARFSKDSNPQVKKQGVYGLLQVHPSQAVDEILESINHQETQDWALELLGKLDNVALANKLIQLLQKTFEQINGELRYRVLQQVISSLSQIKTPQVIQALVSLLNEQDATIKSLAAHTLAKLGCLECISVLKSELNHNDQSIRSQAFKDLVSINAPQVCDVCIEILNKNNSDSYREEAISALERMATVNHLERLIQNLKINVYQPDIFLLIRRLAIRFSKEGVPFIPVYPENVKGINDKE</sequence>
<evidence type="ECO:0000256" key="3">
    <source>
        <dbReference type="ARBA" id="ARBA00022738"/>
    </source>
</evidence>
<dbReference type="SMART" id="SM00567">
    <property type="entry name" value="EZ_HEAT"/>
    <property type="match status" value="9"/>
</dbReference>
<comment type="similarity">
    <text evidence="1">Belongs to the CpcE/RpcE/PecE family.</text>
</comment>
<dbReference type="InterPro" id="IPR027417">
    <property type="entry name" value="P-loop_NTPase"/>
</dbReference>
<keyword evidence="8" id="KW-1185">Reference proteome</keyword>
<dbReference type="PANTHER" id="PTHR12697">
    <property type="entry name" value="PBS LYASE HEAT-LIKE PROTEIN"/>
    <property type="match status" value="1"/>
</dbReference>
<evidence type="ECO:0000256" key="4">
    <source>
        <dbReference type="ARBA" id="ARBA00023239"/>
    </source>
</evidence>
<dbReference type="InterPro" id="IPR045429">
    <property type="entry name" value="EAD10"/>
</dbReference>
<reference evidence="7 8" key="1">
    <citation type="submission" date="2018-06" db="EMBL/GenBank/DDBJ databases">
        <title>Comparative genomics of Brasilonema spp. strains.</title>
        <authorList>
            <person name="Alvarenga D.O."/>
            <person name="Fiore M.F."/>
            <person name="Varani A.M."/>
        </authorList>
    </citation>
    <scope>NUCLEOTIDE SEQUENCE [LARGE SCALE GENOMIC DNA]</scope>
    <source>
        <strain evidence="7 8">CENA114</strain>
    </source>
</reference>
<keyword evidence="3" id="KW-0605">Phycobilisome</keyword>
<dbReference type="Pfam" id="PF13646">
    <property type="entry name" value="HEAT_2"/>
    <property type="match status" value="2"/>
</dbReference>
<dbReference type="InterPro" id="IPR004155">
    <property type="entry name" value="PBS_lyase_HEAT"/>
</dbReference>
<dbReference type="InterPro" id="IPR016024">
    <property type="entry name" value="ARM-type_fold"/>
</dbReference>
<dbReference type="RefSeq" id="WP_169268408.1">
    <property type="nucleotide sequence ID" value="NZ_CAWOXK010000001.1"/>
</dbReference>
<feature type="domain" description="Effector-associated" evidence="6">
    <location>
        <begin position="1"/>
        <end position="81"/>
    </location>
</feature>
<protein>
    <recommendedName>
        <fullName evidence="9">NACHT domain-containing protein</fullName>
    </recommendedName>
</protein>
<evidence type="ECO:0000259" key="5">
    <source>
        <dbReference type="Pfam" id="PF05729"/>
    </source>
</evidence>
<evidence type="ECO:0000313" key="8">
    <source>
        <dbReference type="Proteomes" id="UP000503129"/>
    </source>
</evidence>